<gene>
    <name evidence="8" type="ORF">POL68_15640</name>
</gene>
<protein>
    <submittedName>
        <fullName evidence="8">DMT family transporter</fullName>
    </submittedName>
</protein>
<evidence type="ECO:0000256" key="6">
    <source>
        <dbReference type="SAM" id="Phobius"/>
    </source>
</evidence>
<dbReference type="RefSeq" id="WP_272138867.1">
    <property type="nucleotide sequence ID" value="NZ_JAQNDM010000002.1"/>
</dbReference>
<feature type="transmembrane region" description="Helical" evidence="6">
    <location>
        <begin position="211"/>
        <end position="231"/>
    </location>
</feature>
<feature type="transmembrane region" description="Helical" evidence="6">
    <location>
        <begin position="243"/>
        <end position="262"/>
    </location>
</feature>
<evidence type="ECO:0000313" key="9">
    <source>
        <dbReference type="Proteomes" id="UP001221838"/>
    </source>
</evidence>
<comment type="caution">
    <text evidence="8">The sequence shown here is derived from an EMBL/GenBank/DDBJ whole genome shotgun (WGS) entry which is preliminary data.</text>
</comment>
<accession>A0ABT5DC37</accession>
<evidence type="ECO:0000256" key="4">
    <source>
        <dbReference type="ARBA" id="ARBA00022989"/>
    </source>
</evidence>
<organism evidence="8 9">
    <name type="scientific">Stigmatella ashevillensis</name>
    <dbReference type="NCBI Taxonomy" id="2995309"/>
    <lineage>
        <taxon>Bacteria</taxon>
        <taxon>Pseudomonadati</taxon>
        <taxon>Myxococcota</taxon>
        <taxon>Myxococcia</taxon>
        <taxon>Myxococcales</taxon>
        <taxon>Cystobacterineae</taxon>
        <taxon>Archangiaceae</taxon>
        <taxon>Stigmatella</taxon>
    </lineage>
</organism>
<keyword evidence="2" id="KW-1003">Cell membrane</keyword>
<dbReference type="InterPro" id="IPR051258">
    <property type="entry name" value="Diverse_Substrate_Transporter"/>
</dbReference>
<feature type="transmembrane region" description="Helical" evidence="6">
    <location>
        <begin position="75"/>
        <end position="95"/>
    </location>
</feature>
<reference evidence="8 9" key="1">
    <citation type="submission" date="2022-11" db="EMBL/GenBank/DDBJ databases">
        <title>Minimal conservation of predation-associated metabolite biosynthetic gene clusters underscores biosynthetic potential of Myxococcota including descriptions for ten novel species: Archangium lansinium sp. nov., Myxococcus landrumus sp. nov., Nannocystis bai.</title>
        <authorList>
            <person name="Ahearne A."/>
            <person name="Stevens C."/>
            <person name="Dowd S."/>
        </authorList>
    </citation>
    <scope>NUCLEOTIDE SEQUENCE [LARGE SCALE GENOMIC DNA]</scope>
    <source>
        <strain evidence="8 9">NCWAL01</strain>
    </source>
</reference>
<dbReference type="EMBL" id="JAQNDM010000002">
    <property type="protein sequence ID" value="MDC0709906.1"/>
    <property type="molecule type" value="Genomic_DNA"/>
</dbReference>
<dbReference type="PANTHER" id="PTHR42920:SF5">
    <property type="entry name" value="EAMA DOMAIN-CONTAINING PROTEIN"/>
    <property type="match status" value="1"/>
</dbReference>
<dbReference type="Pfam" id="PF00892">
    <property type="entry name" value="EamA"/>
    <property type="match status" value="2"/>
</dbReference>
<proteinExistence type="predicted"/>
<feature type="domain" description="EamA" evidence="7">
    <location>
        <begin position="20"/>
        <end position="142"/>
    </location>
</feature>
<feature type="transmembrane region" description="Helical" evidence="6">
    <location>
        <begin position="274"/>
        <end position="294"/>
    </location>
</feature>
<comment type="subcellular location">
    <subcellularLocation>
        <location evidence="1">Cell membrane</location>
        <topology evidence="1">Multi-pass membrane protein</topology>
    </subcellularLocation>
</comment>
<dbReference type="InterPro" id="IPR037185">
    <property type="entry name" value="EmrE-like"/>
</dbReference>
<dbReference type="Proteomes" id="UP001221838">
    <property type="component" value="Unassembled WGS sequence"/>
</dbReference>
<evidence type="ECO:0000256" key="5">
    <source>
        <dbReference type="ARBA" id="ARBA00023136"/>
    </source>
</evidence>
<feature type="transmembrane region" description="Helical" evidence="6">
    <location>
        <begin position="185"/>
        <end position="205"/>
    </location>
</feature>
<name>A0ABT5DC37_9BACT</name>
<keyword evidence="5 6" id="KW-0472">Membrane</keyword>
<evidence type="ECO:0000256" key="2">
    <source>
        <dbReference type="ARBA" id="ARBA00022475"/>
    </source>
</evidence>
<feature type="domain" description="EamA" evidence="7">
    <location>
        <begin position="155"/>
        <end position="286"/>
    </location>
</feature>
<evidence type="ECO:0000259" key="7">
    <source>
        <dbReference type="Pfam" id="PF00892"/>
    </source>
</evidence>
<sequence length="305" mass="32097">MAEVTSPRERRAHLQADGALALLTVFWGTTFVVVKDALGHGDPFSFLVLRFGLGAVVLSAVAGRRMLSGDYLRRGGLLSLFLFSGYVFQTVGLTHTSPARSAFITGLCVLFVPLLTLVLFRRVPRVPSLVGVVLSTVGLFFLTHAGEEASGGISSGDLLTLAGSVSYALHIVLTGRFAPKEGASALVAVQLWGVALLSAACLPFVETRVAWTGAFVGAVFFCGVLGSAVAISVQTWAQARTGAVRAALIYALEPVFAALFSVSLGYETLGPREWSGGSLIVLGVLVSEVGSALWDRWRERPLAGA</sequence>
<keyword evidence="9" id="KW-1185">Reference proteome</keyword>
<feature type="transmembrane region" description="Helical" evidence="6">
    <location>
        <begin position="20"/>
        <end position="38"/>
    </location>
</feature>
<evidence type="ECO:0000256" key="1">
    <source>
        <dbReference type="ARBA" id="ARBA00004651"/>
    </source>
</evidence>
<dbReference type="SUPFAM" id="SSF103481">
    <property type="entry name" value="Multidrug resistance efflux transporter EmrE"/>
    <property type="match status" value="2"/>
</dbReference>
<dbReference type="InterPro" id="IPR000620">
    <property type="entry name" value="EamA_dom"/>
</dbReference>
<keyword evidence="3 6" id="KW-0812">Transmembrane</keyword>
<feature type="transmembrane region" description="Helical" evidence="6">
    <location>
        <begin position="127"/>
        <end position="146"/>
    </location>
</feature>
<evidence type="ECO:0000313" key="8">
    <source>
        <dbReference type="EMBL" id="MDC0709906.1"/>
    </source>
</evidence>
<evidence type="ECO:0000256" key="3">
    <source>
        <dbReference type="ARBA" id="ARBA00022692"/>
    </source>
</evidence>
<feature type="transmembrane region" description="Helical" evidence="6">
    <location>
        <begin position="101"/>
        <end position="120"/>
    </location>
</feature>
<feature type="transmembrane region" description="Helical" evidence="6">
    <location>
        <begin position="44"/>
        <end position="63"/>
    </location>
</feature>
<dbReference type="PANTHER" id="PTHR42920">
    <property type="entry name" value="OS03G0707200 PROTEIN-RELATED"/>
    <property type="match status" value="1"/>
</dbReference>
<feature type="transmembrane region" description="Helical" evidence="6">
    <location>
        <begin position="158"/>
        <end position="178"/>
    </location>
</feature>
<keyword evidence="4 6" id="KW-1133">Transmembrane helix</keyword>